<keyword evidence="3" id="KW-0812">Transmembrane</keyword>
<feature type="region of interest" description="Disordered" evidence="2">
    <location>
        <begin position="55"/>
        <end position="93"/>
    </location>
</feature>
<evidence type="ECO:0000256" key="3">
    <source>
        <dbReference type="SAM" id="Phobius"/>
    </source>
</evidence>
<protein>
    <submittedName>
        <fullName evidence="4">Uncharacterized protein</fullName>
    </submittedName>
</protein>
<feature type="coiled-coil region" evidence="1">
    <location>
        <begin position="227"/>
        <end position="261"/>
    </location>
</feature>
<comment type="caution">
    <text evidence="4">The sequence shown here is derived from an EMBL/GenBank/DDBJ whole genome shotgun (WGS) entry which is preliminary data.</text>
</comment>
<keyword evidence="3" id="KW-0472">Membrane</keyword>
<evidence type="ECO:0000313" key="4">
    <source>
        <dbReference type="EMBL" id="KAK4195673.1"/>
    </source>
</evidence>
<sequence length="361" mass="39760">MSQYVTDTSKASSPGRPRHQITRSISEISSPIRLHRHHSHRVVRERERAALSPIAQSATSLQRPSPQPFEVSKSAGGTPNISPNPSRRPSFLYASADEGMPTSYAFPSSHAPTLVSTSAPASIKKPTVEIDLVEEQQKAAARNSGLQRSLTELETFASTTTRRLDETYYSVEEKLGTLQSTIAALKELAELSNQLNNSFSAEANELVADVTSQLDALGNFEDQQQRIESLQNRINSGLESIKSLSERVDVVRARIESWERADREWREAVRKRLTALWVVVSTIGLVLILLLISAHYAREPGESVTAGGNDNLKQLADTASNKMNQWGSDADTTTQLNGLNWTATSESSSRATEMLRAFDEL</sequence>
<reference evidence="4" key="2">
    <citation type="submission" date="2023-05" db="EMBL/GenBank/DDBJ databases">
        <authorList>
            <consortium name="Lawrence Berkeley National Laboratory"/>
            <person name="Steindorff A."/>
            <person name="Hensen N."/>
            <person name="Bonometti L."/>
            <person name="Westerberg I."/>
            <person name="Brannstrom I.O."/>
            <person name="Guillou S."/>
            <person name="Cros-Aarteil S."/>
            <person name="Calhoun S."/>
            <person name="Haridas S."/>
            <person name="Kuo A."/>
            <person name="Mondo S."/>
            <person name="Pangilinan J."/>
            <person name="Riley R."/>
            <person name="Labutti K."/>
            <person name="Andreopoulos B."/>
            <person name="Lipzen A."/>
            <person name="Chen C."/>
            <person name="Yanf M."/>
            <person name="Daum C."/>
            <person name="Ng V."/>
            <person name="Clum A."/>
            <person name="Ohm R."/>
            <person name="Martin F."/>
            <person name="Silar P."/>
            <person name="Natvig D."/>
            <person name="Lalanne C."/>
            <person name="Gautier V."/>
            <person name="Ament-Velasquez S.L."/>
            <person name="Kruys A."/>
            <person name="Hutchinson M.I."/>
            <person name="Powell A.J."/>
            <person name="Barry K."/>
            <person name="Miller A.N."/>
            <person name="Grigoriev I.V."/>
            <person name="Debuchy R."/>
            <person name="Gladieux P."/>
            <person name="Thoren M.H."/>
            <person name="Johannesson H."/>
        </authorList>
    </citation>
    <scope>NUCLEOTIDE SEQUENCE</scope>
    <source>
        <strain evidence="4">CBS 315.58</strain>
    </source>
</reference>
<reference evidence="4" key="1">
    <citation type="journal article" date="2023" name="Mol. Phylogenet. Evol.">
        <title>Genome-scale phylogeny and comparative genomics of the fungal order Sordariales.</title>
        <authorList>
            <person name="Hensen N."/>
            <person name="Bonometti L."/>
            <person name="Westerberg I."/>
            <person name="Brannstrom I.O."/>
            <person name="Guillou S."/>
            <person name="Cros-Aarteil S."/>
            <person name="Calhoun S."/>
            <person name="Haridas S."/>
            <person name="Kuo A."/>
            <person name="Mondo S."/>
            <person name="Pangilinan J."/>
            <person name="Riley R."/>
            <person name="LaButti K."/>
            <person name="Andreopoulos B."/>
            <person name="Lipzen A."/>
            <person name="Chen C."/>
            <person name="Yan M."/>
            <person name="Daum C."/>
            <person name="Ng V."/>
            <person name="Clum A."/>
            <person name="Steindorff A."/>
            <person name="Ohm R.A."/>
            <person name="Martin F."/>
            <person name="Silar P."/>
            <person name="Natvig D.O."/>
            <person name="Lalanne C."/>
            <person name="Gautier V."/>
            <person name="Ament-Velasquez S.L."/>
            <person name="Kruys A."/>
            <person name="Hutchinson M.I."/>
            <person name="Powell A.J."/>
            <person name="Barry K."/>
            <person name="Miller A.N."/>
            <person name="Grigoriev I.V."/>
            <person name="Debuchy R."/>
            <person name="Gladieux P."/>
            <person name="Hiltunen Thoren M."/>
            <person name="Johannesson H."/>
        </authorList>
    </citation>
    <scope>NUCLEOTIDE SEQUENCE</scope>
    <source>
        <strain evidence="4">CBS 315.58</strain>
    </source>
</reference>
<keyword evidence="1" id="KW-0175">Coiled coil</keyword>
<name>A0AAN6X8Y5_9PEZI</name>
<feature type="compositionally biased region" description="Polar residues" evidence="2">
    <location>
        <begin position="55"/>
        <end position="64"/>
    </location>
</feature>
<feature type="compositionally biased region" description="Polar residues" evidence="2">
    <location>
        <begin position="1"/>
        <end position="12"/>
    </location>
</feature>
<feature type="region of interest" description="Disordered" evidence="2">
    <location>
        <begin position="1"/>
        <end position="28"/>
    </location>
</feature>
<organism evidence="4 5">
    <name type="scientific">Triangularia verruculosa</name>
    <dbReference type="NCBI Taxonomy" id="2587418"/>
    <lineage>
        <taxon>Eukaryota</taxon>
        <taxon>Fungi</taxon>
        <taxon>Dikarya</taxon>
        <taxon>Ascomycota</taxon>
        <taxon>Pezizomycotina</taxon>
        <taxon>Sordariomycetes</taxon>
        <taxon>Sordariomycetidae</taxon>
        <taxon>Sordariales</taxon>
        <taxon>Podosporaceae</taxon>
        <taxon>Triangularia</taxon>
    </lineage>
</organism>
<dbReference type="EMBL" id="MU864006">
    <property type="protein sequence ID" value="KAK4195673.1"/>
    <property type="molecule type" value="Genomic_DNA"/>
</dbReference>
<evidence type="ECO:0000256" key="2">
    <source>
        <dbReference type="SAM" id="MobiDB-lite"/>
    </source>
</evidence>
<feature type="transmembrane region" description="Helical" evidence="3">
    <location>
        <begin position="273"/>
        <end position="296"/>
    </location>
</feature>
<dbReference type="Proteomes" id="UP001303160">
    <property type="component" value="Unassembled WGS sequence"/>
</dbReference>
<dbReference type="AlphaFoldDB" id="A0AAN6X8Y5"/>
<accession>A0AAN6X8Y5</accession>
<feature type="compositionally biased region" description="Low complexity" evidence="2">
    <location>
        <begin position="79"/>
        <end position="90"/>
    </location>
</feature>
<evidence type="ECO:0000313" key="5">
    <source>
        <dbReference type="Proteomes" id="UP001303160"/>
    </source>
</evidence>
<gene>
    <name evidence="4" type="ORF">QBC40DRAFT_18479</name>
</gene>
<evidence type="ECO:0000256" key="1">
    <source>
        <dbReference type="SAM" id="Coils"/>
    </source>
</evidence>
<keyword evidence="3" id="KW-1133">Transmembrane helix</keyword>
<proteinExistence type="predicted"/>
<keyword evidence="5" id="KW-1185">Reference proteome</keyword>